<name>A0A6N4TIK8_9FIRM</name>
<accession>A0A6N4TIK8</accession>
<dbReference type="Pfam" id="PF00239">
    <property type="entry name" value="Resolvase"/>
    <property type="match status" value="1"/>
</dbReference>
<feature type="domain" description="Resolvase/invertase-type recombinase catalytic" evidence="1">
    <location>
        <begin position="9"/>
        <end position="111"/>
    </location>
</feature>
<dbReference type="GO" id="GO:0003677">
    <property type="term" value="F:DNA binding"/>
    <property type="evidence" value="ECO:0007669"/>
    <property type="project" value="InterPro"/>
</dbReference>
<proteinExistence type="predicted"/>
<dbReference type="EMBL" id="AP019695">
    <property type="protein sequence ID" value="BBK22850.1"/>
    <property type="molecule type" value="Genomic_DNA"/>
</dbReference>
<keyword evidence="3" id="KW-1185">Reference proteome</keyword>
<dbReference type="InterPro" id="IPR036162">
    <property type="entry name" value="Resolvase-like_N_sf"/>
</dbReference>
<evidence type="ECO:0000259" key="1">
    <source>
        <dbReference type="Pfam" id="PF00239"/>
    </source>
</evidence>
<evidence type="ECO:0000313" key="3">
    <source>
        <dbReference type="Proteomes" id="UP000464754"/>
    </source>
</evidence>
<dbReference type="Proteomes" id="UP000464754">
    <property type="component" value="Chromosome"/>
</dbReference>
<gene>
    <name evidence="2" type="ORF">Aargi30884_17530</name>
</gene>
<dbReference type="AlphaFoldDB" id="A0A6N4TIK8"/>
<dbReference type="RefSeq" id="WP_163052083.1">
    <property type="nucleotide sequence ID" value="NZ_AP019695.1"/>
</dbReference>
<evidence type="ECO:0000313" key="2">
    <source>
        <dbReference type="EMBL" id="BBK22850.1"/>
    </source>
</evidence>
<organism evidence="2 3">
    <name type="scientific">Amedibacterium intestinale</name>
    <dbReference type="NCBI Taxonomy" id="2583452"/>
    <lineage>
        <taxon>Bacteria</taxon>
        <taxon>Bacillati</taxon>
        <taxon>Bacillota</taxon>
        <taxon>Erysipelotrichia</taxon>
        <taxon>Erysipelotrichales</taxon>
        <taxon>Erysipelotrichaceae</taxon>
        <taxon>Amedibacterium</taxon>
    </lineage>
</organism>
<sequence length="119" mass="14045">MKNSLKVWIHCRVSNEHERYLLNYQKKKLLHLVNHSNLRVIGISSEVSKGTNPHSREISTMKTYAKRKEIDAILVYDPTRILVYDDMFAEFKMYCEMNDVVVISLQEIETSFQSFMLSK</sequence>
<dbReference type="KEGG" id="aarg:Aargi30884_17530"/>
<dbReference type="Gene3D" id="3.40.50.1390">
    <property type="entry name" value="Resolvase, N-terminal catalytic domain"/>
    <property type="match status" value="1"/>
</dbReference>
<dbReference type="SUPFAM" id="SSF53041">
    <property type="entry name" value="Resolvase-like"/>
    <property type="match status" value="1"/>
</dbReference>
<dbReference type="InterPro" id="IPR006119">
    <property type="entry name" value="Resolv_N"/>
</dbReference>
<reference evidence="3" key="1">
    <citation type="submission" date="2019-05" db="EMBL/GenBank/DDBJ databases">
        <title>Complete genome sequencing of Absiella argi strain JCM 30884.</title>
        <authorList>
            <person name="Sakamoto M."/>
            <person name="Murakami T."/>
            <person name="Mori H."/>
        </authorList>
    </citation>
    <scope>NUCLEOTIDE SEQUENCE [LARGE SCALE GENOMIC DNA]</scope>
    <source>
        <strain evidence="3">JCM 30884</strain>
    </source>
</reference>
<dbReference type="GO" id="GO:0000150">
    <property type="term" value="F:DNA strand exchange activity"/>
    <property type="evidence" value="ECO:0007669"/>
    <property type="project" value="InterPro"/>
</dbReference>
<protein>
    <recommendedName>
        <fullName evidence="1">Resolvase/invertase-type recombinase catalytic domain-containing protein</fullName>
    </recommendedName>
</protein>